<name>A0AAF0IW52_9BASI</name>
<organism evidence="2 3">
    <name type="scientific">Malassezia caprae</name>
    <dbReference type="NCBI Taxonomy" id="1381934"/>
    <lineage>
        <taxon>Eukaryota</taxon>
        <taxon>Fungi</taxon>
        <taxon>Dikarya</taxon>
        <taxon>Basidiomycota</taxon>
        <taxon>Ustilaginomycotina</taxon>
        <taxon>Malasseziomycetes</taxon>
        <taxon>Malasseziales</taxon>
        <taxon>Malasseziaceae</taxon>
        <taxon>Malassezia</taxon>
    </lineage>
</organism>
<dbReference type="PANTHER" id="PTHR22870:SF466">
    <property type="entry name" value="ANKYRIN REPEAT-CONTAINING PROTEIN"/>
    <property type="match status" value="1"/>
</dbReference>
<dbReference type="AlphaFoldDB" id="A0AAF0IW52"/>
<dbReference type="Gene3D" id="2.130.10.30">
    <property type="entry name" value="Regulator of chromosome condensation 1/beta-lactamase-inhibitor protein II"/>
    <property type="match status" value="1"/>
</dbReference>
<keyword evidence="3" id="KW-1185">Reference proteome</keyword>
<accession>A0AAF0IW52</accession>
<evidence type="ECO:0000313" key="3">
    <source>
        <dbReference type="Proteomes" id="UP001220961"/>
    </source>
</evidence>
<protein>
    <submittedName>
        <fullName evidence="2">Uncharacterized protein</fullName>
    </submittedName>
</protein>
<dbReference type="Proteomes" id="UP001220961">
    <property type="component" value="Chromosome 3"/>
</dbReference>
<sequence length="337" mass="35963">MDLYACGSNSEGQLGIGHTQDVGAWTRCTDGERAFPPHGWMVVEIASSATGTLALCERGGDRELWTCGRAWPGRDTSAFARVDTLELGITGRLVHVAAVWDCVYVVERVSEGDQIWALGASNAFGQWGTGPSPAQRAPAWRHRVDVRCMPDADAGPWRVHAIAGGVRHVLAVLTSAHAHWLVGWGHARHGQLGPLDARVVHAPQALLCLWRAGAHAPPTHALALGMAHSVVTVQQHGATRVYLWGSNKHGQLDMPGWAWDECGSTAQHATVPQTVVPACMWRTTLLHVEGRVQAHGADLHAQTRADGWTCHGTLCAGSEHALLLDVQGAAMGQVGSG</sequence>
<dbReference type="InterPro" id="IPR009091">
    <property type="entry name" value="RCC1/BLIP-II"/>
</dbReference>
<gene>
    <name evidence="2" type="ORF">MCAP1_001431</name>
</gene>
<dbReference type="EMBL" id="CP119910">
    <property type="protein sequence ID" value="WFD19208.1"/>
    <property type="molecule type" value="Genomic_DNA"/>
</dbReference>
<dbReference type="PANTHER" id="PTHR22870">
    <property type="entry name" value="REGULATOR OF CHROMOSOME CONDENSATION"/>
    <property type="match status" value="1"/>
</dbReference>
<proteinExistence type="predicted"/>
<dbReference type="SUPFAM" id="SSF50985">
    <property type="entry name" value="RCC1/BLIP-II"/>
    <property type="match status" value="1"/>
</dbReference>
<dbReference type="InterPro" id="IPR051210">
    <property type="entry name" value="Ub_ligase/GEF_domain"/>
</dbReference>
<evidence type="ECO:0000313" key="2">
    <source>
        <dbReference type="EMBL" id="WFD19208.1"/>
    </source>
</evidence>
<keyword evidence="1" id="KW-0677">Repeat</keyword>
<reference evidence="2" key="1">
    <citation type="submission" date="2023-03" db="EMBL/GenBank/DDBJ databases">
        <title>Mating type loci evolution in Malassezia.</title>
        <authorList>
            <person name="Coelho M.A."/>
        </authorList>
    </citation>
    <scope>NUCLEOTIDE SEQUENCE</scope>
    <source>
        <strain evidence="2">CBS 10434</strain>
    </source>
</reference>
<evidence type="ECO:0000256" key="1">
    <source>
        <dbReference type="ARBA" id="ARBA00022737"/>
    </source>
</evidence>